<evidence type="ECO:0000313" key="3">
    <source>
        <dbReference type="EMBL" id="CAB4180753.1"/>
    </source>
</evidence>
<organism evidence="4">
    <name type="scientific">uncultured Caudovirales phage</name>
    <dbReference type="NCBI Taxonomy" id="2100421"/>
    <lineage>
        <taxon>Viruses</taxon>
        <taxon>Duplodnaviria</taxon>
        <taxon>Heunggongvirae</taxon>
        <taxon>Uroviricota</taxon>
        <taxon>Caudoviricetes</taxon>
        <taxon>Peduoviridae</taxon>
        <taxon>Maltschvirus</taxon>
        <taxon>Maltschvirus maltsch</taxon>
    </lineage>
</organism>
<evidence type="ECO:0000313" key="1">
    <source>
        <dbReference type="EMBL" id="CAB4145005.1"/>
    </source>
</evidence>
<accession>A0A6J5RW10</accession>
<reference evidence="4" key="1">
    <citation type="submission" date="2020-05" db="EMBL/GenBank/DDBJ databases">
        <authorList>
            <person name="Chiriac C."/>
            <person name="Salcher M."/>
            <person name="Ghai R."/>
            <person name="Kavagutti S V."/>
        </authorList>
    </citation>
    <scope>NUCLEOTIDE SEQUENCE</scope>
</reference>
<dbReference type="EMBL" id="LR796839">
    <property type="protein sequence ID" value="CAB4169219.1"/>
    <property type="molecule type" value="Genomic_DNA"/>
</dbReference>
<evidence type="ECO:0000313" key="5">
    <source>
        <dbReference type="EMBL" id="CAB4221902.1"/>
    </source>
</evidence>
<evidence type="ECO:0000313" key="4">
    <source>
        <dbReference type="EMBL" id="CAB4196154.1"/>
    </source>
</evidence>
<name>A0A6J5RW10_9CAUD</name>
<dbReference type="EMBL" id="LR797237">
    <property type="protein sequence ID" value="CAB4196154.1"/>
    <property type="molecule type" value="Genomic_DNA"/>
</dbReference>
<evidence type="ECO:0000313" key="2">
    <source>
        <dbReference type="EMBL" id="CAB4169219.1"/>
    </source>
</evidence>
<proteinExistence type="predicted"/>
<gene>
    <name evidence="3" type="ORF">UFOVP1053_13</name>
    <name evidence="4" type="ORF">UFOVP1297_60</name>
    <name evidence="5" type="ORF">UFOVP1647_38</name>
    <name evidence="1" type="ORF">UFOVP472_13</name>
    <name evidence="2" type="ORF">UFOVP891_54</name>
</gene>
<dbReference type="EMBL" id="LR797004">
    <property type="protein sequence ID" value="CAB4180753.1"/>
    <property type="molecule type" value="Genomic_DNA"/>
</dbReference>
<sequence>MPMFIPLAVAVAAELGTVAIIGGALSAVGGLVGSKELSIIGGLTSLAGGAMSAFGGGVVEAGTELVGGTNTASNAAINESVNAPGMTQSGAQALADGTQATTGAAGTLAGEDVVADSLKMGQDSFAQKGLVGESPGLLSPTQSNYLTADPSNGQTIDLLNPGAEKLFQASNPTNPIGTDGKPLIPGQDFSATQKLMGPQEPTGIYQFGQQTPTKGLLESATDWAKNNPALTKVGGDLLKGGAEGYFKSLTNDQLMKRYDAANATAADKQALARELEDRKRANLAYVPKSVGMTFNNNANLYPAGQNPASLRYNTGLLRSA</sequence>
<dbReference type="EMBL" id="LR797507">
    <property type="protein sequence ID" value="CAB4221902.1"/>
    <property type="molecule type" value="Genomic_DNA"/>
</dbReference>
<dbReference type="EMBL" id="LR796442">
    <property type="protein sequence ID" value="CAB4145005.1"/>
    <property type="molecule type" value="Genomic_DNA"/>
</dbReference>
<protein>
    <submittedName>
        <fullName evidence="4">Uncharacterized protein</fullName>
    </submittedName>
</protein>